<keyword evidence="1" id="KW-0560">Oxidoreductase</keyword>
<evidence type="ECO:0000313" key="2">
    <source>
        <dbReference type="EMBL" id="PMD18225.1"/>
    </source>
</evidence>
<dbReference type="GO" id="GO:0016491">
    <property type="term" value="F:oxidoreductase activity"/>
    <property type="evidence" value="ECO:0007669"/>
    <property type="project" value="UniProtKB-KW"/>
</dbReference>
<dbReference type="PANTHER" id="PTHR47534:SF3">
    <property type="entry name" value="ALCOHOL DEHYDROGENASE-LIKE C-TERMINAL DOMAIN-CONTAINING PROTEIN"/>
    <property type="match status" value="1"/>
</dbReference>
<gene>
    <name evidence="2" type="ORF">NA56DRAFT_680739</name>
</gene>
<dbReference type="AlphaFoldDB" id="A0A2J6PW25"/>
<dbReference type="Gene3D" id="3.40.50.720">
    <property type="entry name" value="NAD(P)-binding Rossmann-like Domain"/>
    <property type="match status" value="1"/>
</dbReference>
<proteinExistence type="predicted"/>
<sequence>MVSLSHVQHSNSLISTNLPSRLVAVFVGATSGIGAITLKSFTKYTLQPRIYIISRSQESAESIISDCQALNPSGEYNFIKSDVSLIQNVDRVCQQMKEKEKTINLLFLSQGAAVFDRSKTPEELHLLAALNYYTRICFITALLPLLYHSPHLRRVVSVGGGTQEGPIDATDFPAFHVPLPALKDHLSTLITLGLEAVARTAPSVGFVHDYPGTVKTPLLDHMPEEQMRKLNFVPLEESGERHCYLATSARFPAKEGCADGVRLSEGDEVAVGVNGESGSGMYSVGKECESGGDEVRELLARFREQGMVEKIWSHTQEEFKRIIESGEGTCE</sequence>
<evidence type="ECO:0000313" key="3">
    <source>
        <dbReference type="Proteomes" id="UP000235672"/>
    </source>
</evidence>
<accession>A0A2J6PW25</accession>
<dbReference type="STRING" id="1745343.A0A2J6PW25"/>
<keyword evidence="3" id="KW-1185">Reference proteome</keyword>
<organism evidence="2 3">
    <name type="scientific">Hyaloscypha hepaticicola</name>
    <dbReference type="NCBI Taxonomy" id="2082293"/>
    <lineage>
        <taxon>Eukaryota</taxon>
        <taxon>Fungi</taxon>
        <taxon>Dikarya</taxon>
        <taxon>Ascomycota</taxon>
        <taxon>Pezizomycotina</taxon>
        <taxon>Leotiomycetes</taxon>
        <taxon>Helotiales</taxon>
        <taxon>Hyaloscyphaceae</taxon>
        <taxon>Hyaloscypha</taxon>
    </lineage>
</organism>
<evidence type="ECO:0008006" key="4">
    <source>
        <dbReference type="Google" id="ProtNLM"/>
    </source>
</evidence>
<dbReference type="Pfam" id="PF00106">
    <property type="entry name" value="adh_short"/>
    <property type="match status" value="1"/>
</dbReference>
<dbReference type="PANTHER" id="PTHR47534">
    <property type="entry name" value="YALI0E05731P"/>
    <property type="match status" value="1"/>
</dbReference>
<name>A0A2J6PW25_9HELO</name>
<dbReference type="SUPFAM" id="SSF51735">
    <property type="entry name" value="NAD(P)-binding Rossmann-fold domains"/>
    <property type="match status" value="1"/>
</dbReference>
<dbReference type="OrthoDB" id="2898509at2759"/>
<dbReference type="InterPro" id="IPR002347">
    <property type="entry name" value="SDR_fam"/>
</dbReference>
<dbReference type="Proteomes" id="UP000235672">
    <property type="component" value="Unassembled WGS sequence"/>
</dbReference>
<dbReference type="InterPro" id="IPR036291">
    <property type="entry name" value="NAD(P)-bd_dom_sf"/>
</dbReference>
<dbReference type="EMBL" id="KZ613495">
    <property type="protein sequence ID" value="PMD18225.1"/>
    <property type="molecule type" value="Genomic_DNA"/>
</dbReference>
<protein>
    <recommendedName>
        <fullName evidence="4">NAD(P)-binding protein</fullName>
    </recommendedName>
</protein>
<reference evidence="2 3" key="1">
    <citation type="submission" date="2016-05" db="EMBL/GenBank/DDBJ databases">
        <title>A degradative enzymes factory behind the ericoid mycorrhizal symbiosis.</title>
        <authorList>
            <consortium name="DOE Joint Genome Institute"/>
            <person name="Martino E."/>
            <person name="Morin E."/>
            <person name="Grelet G."/>
            <person name="Kuo A."/>
            <person name="Kohler A."/>
            <person name="Daghino S."/>
            <person name="Barry K."/>
            <person name="Choi C."/>
            <person name="Cichocki N."/>
            <person name="Clum A."/>
            <person name="Copeland A."/>
            <person name="Hainaut M."/>
            <person name="Haridas S."/>
            <person name="Labutti K."/>
            <person name="Lindquist E."/>
            <person name="Lipzen A."/>
            <person name="Khouja H.-R."/>
            <person name="Murat C."/>
            <person name="Ohm R."/>
            <person name="Olson A."/>
            <person name="Spatafora J."/>
            <person name="Veneault-Fourrey C."/>
            <person name="Henrissat B."/>
            <person name="Grigoriev I."/>
            <person name="Martin F."/>
            <person name="Perotto S."/>
        </authorList>
    </citation>
    <scope>NUCLEOTIDE SEQUENCE [LARGE SCALE GENOMIC DNA]</scope>
    <source>
        <strain evidence="2 3">UAMH 7357</strain>
    </source>
</reference>
<dbReference type="InterPro" id="IPR052228">
    <property type="entry name" value="Sec_Metab_Biosynth_Oxidored"/>
</dbReference>
<evidence type="ECO:0000256" key="1">
    <source>
        <dbReference type="ARBA" id="ARBA00023002"/>
    </source>
</evidence>